<dbReference type="InterPro" id="IPR002575">
    <property type="entry name" value="Aminoglycoside_PTrfase"/>
</dbReference>
<comment type="caution">
    <text evidence="2">The sequence shown here is derived from an EMBL/GenBank/DDBJ whole genome shotgun (WGS) entry which is preliminary data.</text>
</comment>
<evidence type="ECO:0000313" key="3">
    <source>
        <dbReference type="Proteomes" id="UP000612585"/>
    </source>
</evidence>
<protein>
    <submittedName>
        <fullName evidence="2">Choline/ethanolamine kinase</fullName>
    </submittedName>
</protein>
<keyword evidence="3" id="KW-1185">Reference proteome</keyword>
<dbReference type="Gene3D" id="3.90.1200.10">
    <property type="match status" value="1"/>
</dbReference>
<dbReference type="PANTHER" id="PTHR22603">
    <property type="entry name" value="CHOLINE/ETHANOALAMINE KINASE"/>
    <property type="match status" value="1"/>
</dbReference>
<dbReference type="GO" id="GO:0005737">
    <property type="term" value="C:cytoplasm"/>
    <property type="evidence" value="ECO:0007669"/>
    <property type="project" value="TreeGrafter"/>
</dbReference>
<proteinExistence type="predicted"/>
<feature type="domain" description="Aminoglycoside phosphotransferase" evidence="1">
    <location>
        <begin position="24"/>
        <end position="239"/>
    </location>
</feature>
<reference evidence="2" key="1">
    <citation type="submission" date="2021-01" db="EMBL/GenBank/DDBJ databases">
        <title>Whole genome shotgun sequence of Virgisporangium aurantiacum NBRC 16421.</title>
        <authorList>
            <person name="Komaki H."/>
            <person name="Tamura T."/>
        </authorList>
    </citation>
    <scope>NUCLEOTIDE SEQUENCE</scope>
    <source>
        <strain evidence="2">NBRC 16421</strain>
    </source>
</reference>
<evidence type="ECO:0000259" key="1">
    <source>
        <dbReference type="Pfam" id="PF01636"/>
    </source>
</evidence>
<sequence length="316" mass="33576">MSGVPAVDALLGRVASVAGREVTYEPLAGGLSHHIYLVTADADRYVLRVLEPAVSAAGLGVPPAAEVENTLAAARTGIGARVVEVLPDVPALLLEFLPGRTLGAADVRDPDRAEPIATACRALHSGERFGNDFDIFAKRDELLDLCARHDLPVPAGYHDHDDAVGRLRATLAAAPLPTVPCHNDLLPENFIQAPDGRVRIIDYQLSGNNDPAFELGDIAAEADLDPDQAGRLAAAYFGPEHNAALLARVRLNLIASNVTWTLWFAVHCGLITKGDSGFDYAGEAADKWGQAVRDLTATDFGRLLDTAAGRRPAHRP</sequence>
<dbReference type="SUPFAM" id="SSF56112">
    <property type="entry name" value="Protein kinase-like (PK-like)"/>
    <property type="match status" value="1"/>
</dbReference>
<dbReference type="EMBL" id="BOPG01000003">
    <property type="protein sequence ID" value="GIJ52964.1"/>
    <property type="molecule type" value="Genomic_DNA"/>
</dbReference>
<dbReference type="Gene3D" id="3.30.200.20">
    <property type="entry name" value="Phosphorylase Kinase, domain 1"/>
    <property type="match status" value="1"/>
</dbReference>
<keyword evidence="2" id="KW-0808">Transferase</keyword>
<keyword evidence="2" id="KW-0418">Kinase</keyword>
<organism evidence="2 3">
    <name type="scientific">Virgisporangium aurantiacum</name>
    <dbReference type="NCBI Taxonomy" id="175570"/>
    <lineage>
        <taxon>Bacteria</taxon>
        <taxon>Bacillati</taxon>
        <taxon>Actinomycetota</taxon>
        <taxon>Actinomycetes</taxon>
        <taxon>Micromonosporales</taxon>
        <taxon>Micromonosporaceae</taxon>
        <taxon>Virgisporangium</taxon>
    </lineage>
</organism>
<dbReference type="AlphaFoldDB" id="A0A8J3YWJ1"/>
<dbReference type="GO" id="GO:0004305">
    <property type="term" value="F:ethanolamine kinase activity"/>
    <property type="evidence" value="ECO:0007669"/>
    <property type="project" value="TreeGrafter"/>
</dbReference>
<gene>
    <name evidence="2" type="ORF">Vau01_004800</name>
</gene>
<dbReference type="InterPro" id="IPR011009">
    <property type="entry name" value="Kinase-like_dom_sf"/>
</dbReference>
<evidence type="ECO:0000313" key="2">
    <source>
        <dbReference type="EMBL" id="GIJ52964.1"/>
    </source>
</evidence>
<dbReference type="PANTHER" id="PTHR22603:SF66">
    <property type="entry name" value="ETHANOLAMINE KINASE"/>
    <property type="match status" value="1"/>
</dbReference>
<accession>A0A8J3YWJ1</accession>
<dbReference type="Pfam" id="PF01636">
    <property type="entry name" value="APH"/>
    <property type="match status" value="1"/>
</dbReference>
<name>A0A8J3YWJ1_9ACTN</name>
<dbReference type="RefSeq" id="WP_203986522.1">
    <property type="nucleotide sequence ID" value="NZ_BOPG01000003.1"/>
</dbReference>
<dbReference type="GO" id="GO:0006646">
    <property type="term" value="P:phosphatidylethanolamine biosynthetic process"/>
    <property type="evidence" value="ECO:0007669"/>
    <property type="project" value="TreeGrafter"/>
</dbReference>
<dbReference type="CDD" id="cd05151">
    <property type="entry name" value="ChoK-like"/>
    <property type="match status" value="1"/>
</dbReference>
<dbReference type="Proteomes" id="UP000612585">
    <property type="component" value="Unassembled WGS sequence"/>
</dbReference>